<reference evidence="2" key="2">
    <citation type="submission" date="2023-07" db="EMBL/GenBank/DDBJ databases">
        <title>Genome content predicts the carbon catabolic preferences of heterotrophic bacteria.</title>
        <authorList>
            <person name="Gralka M."/>
        </authorList>
    </citation>
    <scope>NUCLEOTIDE SEQUENCE</scope>
    <source>
        <strain evidence="2">F2M12</strain>
    </source>
</reference>
<dbReference type="Proteomes" id="UP001170717">
    <property type="component" value="Unassembled WGS sequence"/>
</dbReference>
<dbReference type="InterPro" id="IPR016886">
    <property type="entry name" value="UCP028458_glyceroPtfrase"/>
</dbReference>
<proteinExistence type="predicted"/>
<evidence type="ECO:0000313" key="2">
    <source>
        <dbReference type="EMBL" id="MDO6578610.1"/>
    </source>
</evidence>
<dbReference type="Proteomes" id="UP000056750">
    <property type="component" value="Chromosome"/>
</dbReference>
<dbReference type="Gene3D" id="3.40.50.12580">
    <property type="match status" value="1"/>
</dbReference>
<dbReference type="Pfam" id="PF04464">
    <property type="entry name" value="Glyphos_transf"/>
    <property type="match status" value="1"/>
</dbReference>
<protein>
    <submittedName>
        <fullName evidence="2">CDP-glycerol glycerophosphotransferase family protein</fullName>
    </submittedName>
    <submittedName>
        <fullName evidence="1">CDP-glycerol--glycerophosphate glycerophosphotransferase</fullName>
    </submittedName>
</protein>
<keyword evidence="3" id="KW-1185">Reference proteome</keyword>
<reference evidence="1 3" key="1">
    <citation type="submission" date="2015-12" db="EMBL/GenBank/DDBJ databases">
        <title>Intraspecies pangenome expansion in the marine bacterium Alteromonas.</title>
        <authorList>
            <person name="Lopez-Perez M."/>
            <person name="Rodriguez-Valera F."/>
        </authorList>
    </citation>
    <scope>NUCLEOTIDE SEQUENCE [LARGE SCALE GENOMIC DNA]</scope>
    <source>
        <strain evidence="1 3">LMG 21861</strain>
    </source>
</reference>
<dbReference type="AlphaFoldDB" id="A0AAW7Z635"/>
<dbReference type="EMBL" id="JAUOQI010000010">
    <property type="protein sequence ID" value="MDO6578610.1"/>
    <property type="molecule type" value="Genomic_DNA"/>
</dbReference>
<organism evidence="2 4">
    <name type="scientific">Alteromonas stellipolaris</name>
    <dbReference type="NCBI Taxonomy" id="233316"/>
    <lineage>
        <taxon>Bacteria</taxon>
        <taxon>Pseudomonadati</taxon>
        <taxon>Pseudomonadota</taxon>
        <taxon>Gammaproteobacteria</taxon>
        <taxon>Alteromonadales</taxon>
        <taxon>Alteromonadaceae</taxon>
        <taxon>Alteromonas/Salinimonas group</taxon>
        <taxon>Alteromonas</taxon>
    </lineage>
</organism>
<dbReference type="InterPro" id="IPR043148">
    <property type="entry name" value="TagF_C"/>
</dbReference>
<dbReference type="GeneID" id="83259462"/>
<evidence type="ECO:0000313" key="1">
    <source>
        <dbReference type="EMBL" id="AMJ75570.1"/>
    </source>
</evidence>
<dbReference type="GO" id="GO:0047355">
    <property type="term" value="F:CDP-glycerol glycerophosphotransferase activity"/>
    <property type="evidence" value="ECO:0007669"/>
    <property type="project" value="InterPro"/>
</dbReference>
<dbReference type="EMBL" id="CP013926">
    <property type="protein sequence ID" value="AMJ75570.1"/>
    <property type="molecule type" value="Genomic_DNA"/>
</dbReference>
<evidence type="ECO:0000313" key="3">
    <source>
        <dbReference type="Proteomes" id="UP000056750"/>
    </source>
</evidence>
<accession>A0AAW7Z635</accession>
<dbReference type="KEGG" id="asq:AVL57_17330"/>
<sequence>MHASPSSTAGKPLNFLLYVEQNYSFDILRPIQNEAKKHGHQVKWLVVGNDASKHFLHENEQALASIEQAISFKPDAVFVPGDRVPNFIPGIKVQVFHGLNESKRGNVYPERGLFDLYCTEGPERTGTLTRSNKGHYNVVETGWVKLDSLFQYQSTEHFDKPQVLFGSTFSASLSCAELVYEEVKRLSQNGSWQWLVTLHPKMAVSTVEKYKALESENLMFFENNQVIEALHRADVMICDNSSIFQEFLLLNKPVVTVNNRDPLDCFINITESNALEGAVKQALSPSPELIDSIKKYGPSITPYLDGKSSQRVVKAVEEMVGSHWVDKKPRNLLRNFKIRKKLKYWKL</sequence>
<dbReference type="InterPro" id="IPR007554">
    <property type="entry name" value="Glycerophosphate_synth"/>
</dbReference>
<dbReference type="RefSeq" id="WP_057789617.1">
    <property type="nucleotide sequence ID" value="NZ_CAXIBE010000003.1"/>
</dbReference>
<dbReference type="PIRSF" id="PIRSF028458">
    <property type="entry name" value="UCP028458_glyceroPtfrase"/>
    <property type="match status" value="1"/>
</dbReference>
<dbReference type="SUPFAM" id="SSF53756">
    <property type="entry name" value="UDP-Glycosyltransferase/glycogen phosphorylase"/>
    <property type="match status" value="1"/>
</dbReference>
<evidence type="ECO:0000313" key="4">
    <source>
        <dbReference type="Proteomes" id="UP001170717"/>
    </source>
</evidence>
<gene>
    <name evidence="1" type="ORF">AVL57_17330</name>
    <name evidence="2" type="ORF">Q4527_14495</name>
</gene>
<name>A0AAW7Z635_9ALTE</name>
<dbReference type="GO" id="GO:0016020">
    <property type="term" value="C:membrane"/>
    <property type="evidence" value="ECO:0007669"/>
    <property type="project" value="InterPro"/>
</dbReference>